<dbReference type="Proteomes" id="UP000545286">
    <property type="component" value="Unassembled WGS sequence"/>
</dbReference>
<evidence type="ECO:0000313" key="3">
    <source>
        <dbReference type="Proteomes" id="UP000545286"/>
    </source>
</evidence>
<organism evidence="2 3">
    <name type="scientific">Pseudoclavibacter helvolus</name>
    <dbReference type="NCBI Taxonomy" id="255205"/>
    <lineage>
        <taxon>Bacteria</taxon>
        <taxon>Bacillati</taxon>
        <taxon>Actinomycetota</taxon>
        <taxon>Actinomycetes</taxon>
        <taxon>Micrococcales</taxon>
        <taxon>Microbacteriaceae</taxon>
        <taxon>Pseudoclavibacter</taxon>
    </lineage>
</organism>
<evidence type="ECO:0000313" key="2">
    <source>
        <dbReference type="EMBL" id="MBB2958585.1"/>
    </source>
</evidence>
<accession>A0A7W4UQ54</accession>
<keyword evidence="3" id="KW-1185">Reference proteome</keyword>
<dbReference type="RefSeq" id="WP_338110133.1">
    <property type="nucleotide sequence ID" value="NZ_JACHWJ010000004.1"/>
</dbReference>
<protein>
    <recommendedName>
        <fullName evidence="1">GyrI-like small molecule binding domain-containing protein</fullName>
    </recommendedName>
</protein>
<comment type="caution">
    <text evidence="2">The sequence shown here is derived from an EMBL/GenBank/DDBJ whole genome shotgun (WGS) entry which is preliminary data.</text>
</comment>
<dbReference type="InterPro" id="IPR011256">
    <property type="entry name" value="Reg_factor_effector_dom_sf"/>
</dbReference>
<dbReference type="PIRSF" id="PIRSF031644">
    <property type="entry name" value="UCP031644"/>
    <property type="match status" value="1"/>
</dbReference>
<gene>
    <name evidence="2" type="ORF">FHX72_002731</name>
</gene>
<feature type="domain" description="GyrI-like small molecule binding" evidence="1">
    <location>
        <begin position="23"/>
        <end position="201"/>
    </location>
</feature>
<reference evidence="2 3" key="1">
    <citation type="submission" date="2020-08" db="EMBL/GenBank/DDBJ databases">
        <title>Sequencing the genomes of 1000 actinobacteria strains.</title>
        <authorList>
            <person name="Klenk H.-P."/>
        </authorList>
    </citation>
    <scope>NUCLEOTIDE SEQUENCE [LARGE SCALE GENOMIC DNA]</scope>
    <source>
        <strain evidence="2 3">DSM 20419</strain>
    </source>
</reference>
<dbReference type="InterPro" id="IPR008319">
    <property type="entry name" value="GyrI-like_CCH_Lin2189-like"/>
</dbReference>
<dbReference type="Gene3D" id="3.20.80.10">
    <property type="entry name" value="Regulatory factor, effector binding domain"/>
    <property type="match status" value="1"/>
</dbReference>
<sequence>MTERPKADFKKELDCYQAKSGAFRLLEVPSLQYLMVDGHGDPNTSEEFANAVETLYPVAYTLKFASKKEHGRDYTVMPLEGLWWSDDMATFTDARDKSQWNWTLLLMTPDWIDERRFAEAVAKVAAKKPPAWLDRVRLETLEEGLVAQTLHRGSFEDEGPTLARLHDEFIPANGLRMTGKHHEVYFSDFRNTAPEKMRTLLRQPVGRLSGIDPG</sequence>
<dbReference type="AlphaFoldDB" id="A0A7W4UQ54"/>
<proteinExistence type="predicted"/>
<name>A0A7W4UQ54_9MICO</name>
<dbReference type="InterPro" id="IPR029442">
    <property type="entry name" value="GyrI-like"/>
</dbReference>
<evidence type="ECO:0000259" key="1">
    <source>
        <dbReference type="Pfam" id="PF06445"/>
    </source>
</evidence>
<dbReference type="SUPFAM" id="SSF55136">
    <property type="entry name" value="Probable bacterial effector-binding domain"/>
    <property type="match status" value="1"/>
</dbReference>
<dbReference type="Pfam" id="PF06445">
    <property type="entry name" value="GyrI-like"/>
    <property type="match status" value="1"/>
</dbReference>
<dbReference type="EMBL" id="JACHWJ010000004">
    <property type="protein sequence ID" value="MBB2958585.1"/>
    <property type="molecule type" value="Genomic_DNA"/>
</dbReference>